<feature type="compositionally biased region" description="Low complexity" evidence="1">
    <location>
        <begin position="412"/>
        <end position="427"/>
    </location>
</feature>
<evidence type="ECO:0000313" key="4">
    <source>
        <dbReference type="Proteomes" id="UP000095751"/>
    </source>
</evidence>
<name>A0A1E7F7F5_9STRA</name>
<gene>
    <name evidence="3" type="ORF">FRACYDRAFT_262479</name>
</gene>
<feature type="domain" description="Helicase-associated" evidence="2">
    <location>
        <begin position="952"/>
        <end position="1045"/>
    </location>
</feature>
<feature type="domain" description="Helicase-associated" evidence="2">
    <location>
        <begin position="1136"/>
        <end position="1211"/>
    </location>
</feature>
<organism evidence="3 4">
    <name type="scientific">Fragilariopsis cylindrus CCMP1102</name>
    <dbReference type="NCBI Taxonomy" id="635003"/>
    <lineage>
        <taxon>Eukaryota</taxon>
        <taxon>Sar</taxon>
        <taxon>Stramenopiles</taxon>
        <taxon>Ochrophyta</taxon>
        <taxon>Bacillariophyta</taxon>
        <taxon>Bacillariophyceae</taxon>
        <taxon>Bacillariophycidae</taxon>
        <taxon>Bacillariales</taxon>
        <taxon>Bacillariaceae</taxon>
        <taxon>Fragilariopsis</taxon>
    </lineage>
</organism>
<dbReference type="InterPro" id="IPR005114">
    <property type="entry name" value="Helicase_assoc"/>
</dbReference>
<accession>A0A1E7F7F5</accession>
<dbReference type="AlphaFoldDB" id="A0A1E7F7F5"/>
<feature type="region of interest" description="Disordered" evidence="1">
    <location>
        <begin position="409"/>
        <end position="428"/>
    </location>
</feature>
<reference evidence="3 4" key="1">
    <citation type="submission" date="2016-09" db="EMBL/GenBank/DDBJ databases">
        <title>Extensive genetic diversity and differential bi-allelic expression allows diatom success in the polar Southern Ocean.</title>
        <authorList>
            <consortium name="DOE Joint Genome Institute"/>
            <person name="Mock T."/>
            <person name="Otillar R.P."/>
            <person name="Strauss J."/>
            <person name="Dupont C."/>
            <person name="Frickenhaus S."/>
            <person name="Maumus F."/>
            <person name="Mcmullan M."/>
            <person name="Sanges R."/>
            <person name="Schmutz J."/>
            <person name="Toseland A."/>
            <person name="Valas R."/>
            <person name="Veluchamy A."/>
            <person name="Ward B.J."/>
            <person name="Allen A."/>
            <person name="Barry K."/>
            <person name="Falciatore A."/>
            <person name="Ferrante M."/>
            <person name="Fortunato A.E."/>
            <person name="Gloeckner G."/>
            <person name="Gruber A."/>
            <person name="Hipkin R."/>
            <person name="Janech M."/>
            <person name="Kroth P."/>
            <person name="Leese F."/>
            <person name="Lindquist E."/>
            <person name="Lyon B.R."/>
            <person name="Martin J."/>
            <person name="Mayer C."/>
            <person name="Parker M."/>
            <person name="Quesneville H."/>
            <person name="Raymond J."/>
            <person name="Uhlig C."/>
            <person name="Valentin K.U."/>
            <person name="Worden A.Z."/>
            <person name="Armbrust E.V."/>
            <person name="Bowler C."/>
            <person name="Green B."/>
            <person name="Moulton V."/>
            <person name="Van Oosterhout C."/>
            <person name="Grigoriev I."/>
        </authorList>
    </citation>
    <scope>NUCLEOTIDE SEQUENCE [LARGE SCALE GENOMIC DNA]</scope>
    <source>
        <strain evidence="3 4">CCMP1102</strain>
    </source>
</reference>
<feature type="domain" description="Helicase-associated" evidence="2">
    <location>
        <begin position="707"/>
        <end position="830"/>
    </location>
</feature>
<dbReference type="InParanoid" id="A0A1E7F7F5"/>
<evidence type="ECO:0000256" key="1">
    <source>
        <dbReference type="SAM" id="MobiDB-lite"/>
    </source>
</evidence>
<feature type="domain" description="Helicase-associated" evidence="2">
    <location>
        <begin position="1050"/>
        <end position="1124"/>
    </location>
</feature>
<dbReference type="KEGG" id="fcy:FRACYDRAFT_262479"/>
<dbReference type="PANTHER" id="PTHR33418:SF1">
    <property type="entry name" value="HELICASE-ASSOCIATED DOMAIN-CONTAINING PROTEIN"/>
    <property type="match status" value="1"/>
</dbReference>
<dbReference type="Pfam" id="PF03457">
    <property type="entry name" value="HA"/>
    <property type="match status" value="7"/>
</dbReference>
<dbReference type="EMBL" id="KV784361">
    <property type="protein sequence ID" value="OEU14034.1"/>
    <property type="molecule type" value="Genomic_DNA"/>
</dbReference>
<feature type="domain" description="Helicase-associated" evidence="2">
    <location>
        <begin position="556"/>
        <end position="603"/>
    </location>
</feature>
<keyword evidence="4" id="KW-1185">Reference proteome</keyword>
<dbReference type="PANTHER" id="PTHR33418">
    <property type="entry name" value="HELICASE-ASSOCIATED"/>
    <property type="match status" value="1"/>
</dbReference>
<dbReference type="OrthoDB" id="45515at2759"/>
<feature type="domain" description="Helicase-associated" evidence="2">
    <location>
        <begin position="843"/>
        <end position="930"/>
    </location>
</feature>
<evidence type="ECO:0000313" key="3">
    <source>
        <dbReference type="EMBL" id="OEU14034.1"/>
    </source>
</evidence>
<proteinExistence type="predicted"/>
<sequence>MNTNSSSAYNTNSIVTDENPIITGLSRNNTGTGTTTATLLSSTDMHANEIAAVTAASTTTSYNKGDCVMMDVTESDHNSNGDDMAVENNNSNAQITTTAAGAAGANRDHSSPPPMFFVEKDISAAVAFQVQVDLSGEEGRAMMMEGTDAIAEVSVVYEGEGGGGGGGGGNAVGVNSNSTENNTSITSCTTGLSTTEAYNGDTSTTVTATTGVAANIKRSSDEAFSISSESVMGTIPANTSFVAGTATVHNDNNGNYNYTAAPAPVLVLPNDNIANKKRKTMTNGTFIAKNSVNNEQWDAMYERLKSYKQRYGDCLVPKRYAADPKLGTWVETQRVQYRKLPRCDAVISTNNNNDTANGHTVTTAAVATTINSPGNEFGVTPNKRLTAERLRRLTSIGFIWSAKHVRKNHYGNNKNSSSSNNNNNNNNATEMLGQVQVLQATTTTTDSSMTNSPPNFPLRSDVHNAIANFTTNAAFAAAPGHIIIDTSLTMTEPTIMMTTTTTTTGETNIPQSLSLMQTQQMEFQVLQDHLQAGRHSQNYPLQQQYYPQQRRHRLNDAQWDDVYQRLVQYKSEFGDCLVPRKYGKDPKLSRWVETQRVLWNRDNNNSKNNNRKQIQHNDNFNEAAATMMEISNNPVSTGPSSSEGFTTLPIDPSVSIELVGNDPEINTDHLELLAAIDDTKAKRLTPERKLKLDNLGFVWSLRSKRIEDHWDEMFKQLLAYNEQHGDCLVPSRYEDNLKLGKWVETQRYEFTKLQRALATTTAAKQDQTQVLLNSDDGDNSKASDDIDNTAFRDNFTKAVATSAKSTAGSPRPHNPRLTEDRLHRLESIGFQWKVKNKMKRFYDKQWDNMFEKLSAFKMDKGHCMVPKRYPVDIKLGTWVHTQRIQYRKLTAGTKKEALTEEEVTALKSCGDEISYRLTEERRLRLEGIGFVWSAREGEKAGDKGRTTRNSYDDQWDNMVVQLKQYQEMNGNCLVPKRYQDNPKLGTWVDTQKMLAEQGKAENVKYGEEGGKIIELSASDNSKISQKPLVGRLTDNRIQRLEQLGFVWTLRDDWQKHYEELKAYKTQYHNCNVPARYTTNRRLGIWVSAQRQQYKAMNQQKLDPKSRKSAPLTQERIKLLNDIGFTWTIRSRDSLGESWNARLIELKTFKGKYGHCLVPSRYAESPELGIWVGTQRTQFRLYVKSKESGTADVSGSIAMSEQRIHELEALDFVWALRSASKEGSATTVTATGTTSV</sequence>
<feature type="domain" description="Helicase-associated" evidence="2">
    <location>
        <begin position="294"/>
        <end position="398"/>
    </location>
</feature>
<protein>
    <recommendedName>
        <fullName evidence="2">Helicase-associated domain-containing protein</fullName>
    </recommendedName>
</protein>
<dbReference type="Gene3D" id="6.10.140.530">
    <property type="match status" value="7"/>
</dbReference>
<dbReference type="Proteomes" id="UP000095751">
    <property type="component" value="Unassembled WGS sequence"/>
</dbReference>
<evidence type="ECO:0000259" key="2">
    <source>
        <dbReference type="Pfam" id="PF03457"/>
    </source>
</evidence>